<reference evidence="5" key="3">
    <citation type="submission" date="2025-09" db="UniProtKB">
        <authorList>
            <consortium name="Ensembl"/>
        </authorList>
    </citation>
    <scope>IDENTIFICATION</scope>
</reference>
<reference evidence="6" key="1">
    <citation type="submission" date="2018-06" db="EMBL/GenBank/DDBJ databases">
        <title>Genome assembly of Danube salmon.</title>
        <authorList>
            <person name="Macqueen D.J."/>
            <person name="Gundappa M.K."/>
        </authorList>
    </citation>
    <scope>NUCLEOTIDE SEQUENCE [LARGE SCALE GENOMIC DNA]</scope>
</reference>
<evidence type="ECO:0000256" key="3">
    <source>
        <dbReference type="SAM" id="MobiDB-lite"/>
    </source>
</evidence>
<dbReference type="STRING" id="62062.ENSHHUP00000030809"/>
<dbReference type="InterPro" id="IPR035976">
    <property type="entry name" value="Sushi/SCR/CCP_sf"/>
</dbReference>
<reference evidence="5" key="2">
    <citation type="submission" date="2025-08" db="UniProtKB">
        <authorList>
            <consortium name="Ensembl"/>
        </authorList>
    </citation>
    <scope>IDENTIFICATION</scope>
</reference>
<keyword evidence="1" id="KW-1015">Disulfide bond</keyword>
<evidence type="ECO:0000256" key="2">
    <source>
        <dbReference type="PROSITE-ProRule" id="PRU00302"/>
    </source>
</evidence>
<evidence type="ECO:0000259" key="4">
    <source>
        <dbReference type="PROSITE" id="PS50923"/>
    </source>
</evidence>
<proteinExistence type="predicted"/>
<dbReference type="AlphaFoldDB" id="A0A4W5LYW5"/>
<dbReference type="InterPro" id="IPR000436">
    <property type="entry name" value="Sushi_SCR_CCP_dom"/>
</dbReference>
<organism evidence="5 6">
    <name type="scientific">Hucho hucho</name>
    <name type="common">huchen</name>
    <dbReference type="NCBI Taxonomy" id="62062"/>
    <lineage>
        <taxon>Eukaryota</taxon>
        <taxon>Metazoa</taxon>
        <taxon>Chordata</taxon>
        <taxon>Craniata</taxon>
        <taxon>Vertebrata</taxon>
        <taxon>Euteleostomi</taxon>
        <taxon>Actinopterygii</taxon>
        <taxon>Neopterygii</taxon>
        <taxon>Teleostei</taxon>
        <taxon>Protacanthopterygii</taxon>
        <taxon>Salmoniformes</taxon>
        <taxon>Salmonidae</taxon>
        <taxon>Salmoninae</taxon>
        <taxon>Hucho</taxon>
    </lineage>
</organism>
<dbReference type="PROSITE" id="PS50923">
    <property type="entry name" value="SUSHI"/>
    <property type="match status" value="1"/>
</dbReference>
<dbReference type="GeneTree" id="ENSGT00940000161110"/>
<keyword evidence="6" id="KW-1185">Reference proteome</keyword>
<accession>A0A4W5LYW5</accession>
<keyword evidence="2" id="KW-0768">Sushi</keyword>
<dbReference type="Pfam" id="PF00084">
    <property type="entry name" value="Sushi"/>
    <property type="match status" value="1"/>
</dbReference>
<sequence>MLSLSVSLSLSLHLHLSHSRSHSRYLSLSPPLPSPLSLSPAHHCSQPELPIQVDVSAIELPSLGYTLIYTCQPGFYLAEGSEHRTCRGDGSWTGKPPVCAADIRPSGNTVGTVQEPPNPKLP</sequence>
<evidence type="ECO:0000256" key="1">
    <source>
        <dbReference type="ARBA" id="ARBA00023157"/>
    </source>
</evidence>
<feature type="region of interest" description="Disordered" evidence="3">
    <location>
        <begin position="103"/>
        <end position="122"/>
    </location>
</feature>
<name>A0A4W5LYW5_9TELE</name>
<dbReference type="CDD" id="cd00033">
    <property type="entry name" value="CCP"/>
    <property type="match status" value="1"/>
</dbReference>
<dbReference type="SMART" id="SM00032">
    <property type="entry name" value="CCP"/>
    <property type="match status" value="1"/>
</dbReference>
<comment type="caution">
    <text evidence="2">Lacks conserved residue(s) required for the propagation of feature annotation.</text>
</comment>
<dbReference type="Gene3D" id="2.10.70.10">
    <property type="entry name" value="Complement Module, domain 1"/>
    <property type="match status" value="1"/>
</dbReference>
<dbReference type="Proteomes" id="UP000314982">
    <property type="component" value="Unassembled WGS sequence"/>
</dbReference>
<dbReference type="SUPFAM" id="SSF57535">
    <property type="entry name" value="Complement control module/SCR domain"/>
    <property type="match status" value="1"/>
</dbReference>
<evidence type="ECO:0000313" key="5">
    <source>
        <dbReference type="Ensembl" id="ENSHHUP00000030809.1"/>
    </source>
</evidence>
<dbReference type="Ensembl" id="ENSHHUT00000032087.1">
    <property type="protein sequence ID" value="ENSHHUP00000030809.1"/>
    <property type="gene ID" value="ENSHHUG00000019609.1"/>
</dbReference>
<feature type="domain" description="Sushi" evidence="4">
    <location>
        <begin position="42"/>
        <end position="101"/>
    </location>
</feature>
<evidence type="ECO:0000313" key="6">
    <source>
        <dbReference type="Proteomes" id="UP000314982"/>
    </source>
</evidence>
<protein>
    <recommendedName>
        <fullName evidence="4">Sushi domain-containing protein</fullName>
    </recommendedName>
</protein>